<evidence type="ECO:0000313" key="1">
    <source>
        <dbReference type="EMBL" id="CDM36765.1"/>
    </source>
</evidence>
<proteinExistence type="predicted"/>
<protein>
    <submittedName>
        <fullName evidence="1">Uncharacterized protein</fullName>
    </submittedName>
</protein>
<evidence type="ECO:0000313" key="2">
    <source>
        <dbReference type="Proteomes" id="UP000030686"/>
    </source>
</evidence>
<keyword evidence="2" id="KW-1185">Reference proteome</keyword>
<dbReference type="EMBL" id="HG792019">
    <property type="protein sequence ID" value="CDM36765.1"/>
    <property type="molecule type" value="Genomic_DNA"/>
</dbReference>
<sequence length="63" mass="7345">MWHELERARPGDDKSEDRGYQSFARRMAIVSPIRHIQRRLDYGVRSTEGLVQGRTAPLRVSVH</sequence>
<gene>
    <name evidence="1" type="ORF">PROQFM164_S05g000598</name>
</gene>
<name>W6QK54_PENRF</name>
<organism evidence="1 2">
    <name type="scientific">Penicillium roqueforti (strain FM164)</name>
    <dbReference type="NCBI Taxonomy" id="1365484"/>
    <lineage>
        <taxon>Eukaryota</taxon>
        <taxon>Fungi</taxon>
        <taxon>Dikarya</taxon>
        <taxon>Ascomycota</taxon>
        <taxon>Pezizomycotina</taxon>
        <taxon>Eurotiomycetes</taxon>
        <taxon>Eurotiomycetidae</taxon>
        <taxon>Eurotiales</taxon>
        <taxon>Aspergillaceae</taxon>
        <taxon>Penicillium</taxon>
    </lineage>
</organism>
<dbReference type="AlphaFoldDB" id="W6QK54"/>
<dbReference type="Proteomes" id="UP000030686">
    <property type="component" value="Unassembled WGS sequence"/>
</dbReference>
<accession>W6QK54</accession>
<reference evidence="1" key="1">
    <citation type="journal article" date="2014" name="Nat. Commun.">
        <title>Multiple recent horizontal transfers of a large genomic region in cheese making fungi.</title>
        <authorList>
            <person name="Cheeseman K."/>
            <person name="Ropars J."/>
            <person name="Renault P."/>
            <person name="Dupont J."/>
            <person name="Gouzy J."/>
            <person name="Branca A."/>
            <person name="Abraham A.L."/>
            <person name="Ceppi M."/>
            <person name="Conseiller E."/>
            <person name="Debuchy R."/>
            <person name="Malagnac F."/>
            <person name="Goarin A."/>
            <person name="Silar P."/>
            <person name="Lacoste S."/>
            <person name="Sallet E."/>
            <person name="Bensimon A."/>
            <person name="Giraud T."/>
            <person name="Brygoo Y."/>
        </authorList>
    </citation>
    <scope>NUCLEOTIDE SEQUENCE [LARGE SCALE GENOMIC DNA]</scope>
    <source>
        <strain evidence="1">FM164</strain>
    </source>
</reference>